<dbReference type="AlphaFoldDB" id="A0A848DSF2"/>
<keyword evidence="10" id="KW-1015">Disulfide bond</keyword>
<feature type="non-terminal residue" evidence="13">
    <location>
        <position position="165"/>
    </location>
</feature>
<keyword evidence="8" id="KW-0805">Transcription regulation</keyword>
<evidence type="ECO:0000256" key="5">
    <source>
        <dbReference type="ARBA" id="ARBA00022723"/>
    </source>
</evidence>
<dbReference type="GO" id="GO:0051539">
    <property type="term" value="F:4 iron, 4 sulfur cluster binding"/>
    <property type="evidence" value="ECO:0007669"/>
    <property type="project" value="UniProtKB-KW"/>
</dbReference>
<dbReference type="GO" id="GO:0005737">
    <property type="term" value="C:cytoplasm"/>
    <property type="evidence" value="ECO:0007669"/>
    <property type="project" value="UniProtKB-SubCell"/>
</dbReference>
<evidence type="ECO:0000256" key="8">
    <source>
        <dbReference type="ARBA" id="ARBA00023015"/>
    </source>
</evidence>
<protein>
    <submittedName>
        <fullName evidence="13">WhiB family transcriptional regulator</fullName>
    </submittedName>
</protein>
<gene>
    <name evidence="13" type="ORF">HF519_28495</name>
</gene>
<feature type="domain" description="4Fe-4S Wbl-type" evidence="12">
    <location>
        <begin position="16"/>
        <end position="78"/>
    </location>
</feature>
<evidence type="ECO:0000256" key="1">
    <source>
        <dbReference type="ARBA" id="ARBA00001966"/>
    </source>
</evidence>
<keyword evidence="9" id="KW-0238">DNA-binding</keyword>
<evidence type="ECO:0000256" key="2">
    <source>
        <dbReference type="ARBA" id="ARBA00004496"/>
    </source>
</evidence>
<keyword evidence="14" id="KW-1185">Reference proteome</keyword>
<comment type="similarity">
    <text evidence="3">Belongs to the WhiB family.</text>
</comment>
<dbReference type="GO" id="GO:0046872">
    <property type="term" value="F:metal ion binding"/>
    <property type="evidence" value="ECO:0007669"/>
    <property type="project" value="UniProtKB-KW"/>
</dbReference>
<dbReference type="GO" id="GO:0045454">
    <property type="term" value="P:cell redox homeostasis"/>
    <property type="evidence" value="ECO:0007669"/>
    <property type="project" value="TreeGrafter"/>
</dbReference>
<organism evidence="13 14">
    <name type="scientific">Pseudonocardia bannensis</name>
    <dbReference type="NCBI Taxonomy" id="630973"/>
    <lineage>
        <taxon>Bacteria</taxon>
        <taxon>Bacillati</taxon>
        <taxon>Actinomycetota</taxon>
        <taxon>Actinomycetes</taxon>
        <taxon>Pseudonocardiales</taxon>
        <taxon>Pseudonocardiaceae</taxon>
        <taxon>Pseudonocardia</taxon>
    </lineage>
</organism>
<dbReference type="GO" id="GO:0047134">
    <property type="term" value="F:protein-disulfide reductase [NAD(P)H] activity"/>
    <property type="evidence" value="ECO:0007669"/>
    <property type="project" value="TreeGrafter"/>
</dbReference>
<dbReference type="PANTHER" id="PTHR38839">
    <property type="entry name" value="TRANSCRIPTIONAL REGULATOR WHID-RELATED"/>
    <property type="match status" value="1"/>
</dbReference>
<reference evidence="13 14" key="1">
    <citation type="submission" date="2020-04" db="EMBL/GenBank/DDBJ databases">
        <authorList>
            <person name="Klaysubun C."/>
            <person name="Duangmal K."/>
            <person name="Lipun K."/>
        </authorList>
    </citation>
    <scope>NUCLEOTIDE SEQUENCE [LARGE SCALE GENOMIC DNA]</scope>
    <source>
        <strain evidence="13 14">DSM 45300</strain>
    </source>
</reference>
<comment type="caution">
    <text evidence="13">The sequence shown here is derived from an EMBL/GenBank/DDBJ whole genome shotgun (WGS) entry which is preliminary data.</text>
</comment>
<evidence type="ECO:0000256" key="3">
    <source>
        <dbReference type="ARBA" id="ARBA00006597"/>
    </source>
</evidence>
<evidence type="ECO:0000259" key="12">
    <source>
        <dbReference type="PROSITE" id="PS51674"/>
    </source>
</evidence>
<evidence type="ECO:0000256" key="6">
    <source>
        <dbReference type="ARBA" id="ARBA00023004"/>
    </source>
</evidence>
<dbReference type="Pfam" id="PF02467">
    <property type="entry name" value="Whib"/>
    <property type="match status" value="1"/>
</dbReference>
<comment type="cofactor">
    <cofactor evidence="1">
        <name>[4Fe-4S] cluster</name>
        <dbReference type="ChEBI" id="CHEBI:49883"/>
    </cofactor>
</comment>
<accession>A0A848DSF2</accession>
<dbReference type="RefSeq" id="WP_169416076.1">
    <property type="nucleotide sequence ID" value="NZ_JAAXKZ010000187.1"/>
</dbReference>
<dbReference type="GO" id="GO:0045892">
    <property type="term" value="P:negative regulation of DNA-templated transcription"/>
    <property type="evidence" value="ECO:0007669"/>
    <property type="project" value="TreeGrafter"/>
</dbReference>
<evidence type="ECO:0000256" key="4">
    <source>
        <dbReference type="ARBA" id="ARBA00022485"/>
    </source>
</evidence>
<proteinExistence type="inferred from homology"/>
<evidence type="ECO:0000313" key="14">
    <source>
        <dbReference type="Proteomes" id="UP000586918"/>
    </source>
</evidence>
<evidence type="ECO:0000256" key="7">
    <source>
        <dbReference type="ARBA" id="ARBA00023014"/>
    </source>
</evidence>
<keyword evidence="7" id="KW-0411">Iron-sulfur</keyword>
<keyword evidence="4" id="KW-0004">4Fe-4S</keyword>
<evidence type="ECO:0000313" key="13">
    <source>
        <dbReference type="EMBL" id="NMH95419.1"/>
    </source>
</evidence>
<dbReference type="Proteomes" id="UP000586918">
    <property type="component" value="Unassembled WGS sequence"/>
</dbReference>
<sequence>MTAAHDIARDWRADALCAQVDPELFFPAAERGALYEAQVAAAKGVCAGCPVRVRCLEYALAALSDGIAGGTTPDERSALRGRAGLGEPAEGLVELMPPGGQRDRTAAGRAAAAAGLGVTELMRRFGVARGTAQRWCAGARRVARTTSTTAAASVVGEGSPAATGT</sequence>
<dbReference type="InterPro" id="IPR003482">
    <property type="entry name" value="Whib"/>
</dbReference>
<dbReference type="InterPro" id="IPR034768">
    <property type="entry name" value="4FE4S_WBL"/>
</dbReference>
<keyword evidence="6" id="KW-0408">Iron</keyword>
<dbReference type="GO" id="GO:0003677">
    <property type="term" value="F:DNA binding"/>
    <property type="evidence" value="ECO:0007669"/>
    <property type="project" value="UniProtKB-KW"/>
</dbReference>
<keyword evidence="11" id="KW-0804">Transcription</keyword>
<keyword evidence="5" id="KW-0479">Metal-binding</keyword>
<name>A0A848DSF2_9PSEU</name>
<evidence type="ECO:0000256" key="10">
    <source>
        <dbReference type="ARBA" id="ARBA00023157"/>
    </source>
</evidence>
<evidence type="ECO:0000256" key="9">
    <source>
        <dbReference type="ARBA" id="ARBA00023125"/>
    </source>
</evidence>
<evidence type="ECO:0000256" key="11">
    <source>
        <dbReference type="ARBA" id="ARBA00023163"/>
    </source>
</evidence>
<dbReference type="EMBL" id="JAAXKZ010000187">
    <property type="protein sequence ID" value="NMH95419.1"/>
    <property type="molecule type" value="Genomic_DNA"/>
</dbReference>
<dbReference type="PROSITE" id="PS51674">
    <property type="entry name" value="4FE4S_WBL"/>
    <property type="match status" value="1"/>
</dbReference>
<comment type="subcellular location">
    <subcellularLocation>
        <location evidence="2">Cytoplasm</location>
    </subcellularLocation>
</comment>